<reference evidence="6 7" key="1">
    <citation type="journal article" date="2019" name="Sci. Rep.">
        <title>Comparative genomics of chytrid fungi reveal insights into the obligate biotrophic and pathogenic lifestyle of Synchytrium endobioticum.</title>
        <authorList>
            <person name="van de Vossenberg B.T.L.H."/>
            <person name="Warris S."/>
            <person name="Nguyen H.D.T."/>
            <person name="van Gent-Pelzer M.P.E."/>
            <person name="Joly D.L."/>
            <person name="van de Geest H.C."/>
            <person name="Bonants P.J.M."/>
            <person name="Smith D.S."/>
            <person name="Levesque C.A."/>
            <person name="van der Lee T.A.J."/>
        </authorList>
    </citation>
    <scope>NUCLEOTIDE SEQUENCE [LARGE SCALE GENOMIC DNA]</scope>
    <source>
        <strain evidence="6 7">CBS 675.73</strain>
    </source>
</reference>
<evidence type="ECO:0000256" key="1">
    <source>
        <dbReference type="PROSITE-ProRule" id="PRU00601"/>
    </source>
</evidence>
<dbReference type="GO" id="GO:0061630">
    <property type="term" value="F:ubiquitin protein ligase activity"/>
    <property type="evidence" value="ECO:0007669"/>
    <property type="project" value="TreeGrafter"/>
</dbReference>
<dbReference type="Pfam" id="PF05495">
    <property type="entry name" value="zf-CHY"/>
    <property type="match status" value="1"/>
</dbReference>
<keyword evidence="1" id="KW-0862">Zinc</keyword>
<evidence type="ECO:0000313" key="6">
    <source>
        <dbReference type="EMBL" id="TPX74920.1"/>
    </source>
</evidence>
<proteinExistence type="predicted"/>
<gene>
    <name evidence="6" type="ORF">CcCBS67573_g03809</name>
</gene>
<dbReference type="InterPro" id="IPR008913">
    <property type="entry name" value="Znf_CHY"/>
</dbReference>
<dbReference type="SMART" id="SM00184">
    <property type="entry name" value="RING"/>
    <property type="match status" value="1"/>
</dbReference>
<feature type="domain" description="RING-type" evidence="3">
    <location>
        <begin position="301"/>
        <end position="342"/>
    </location>
</feature>
<dbReference type="InterPro" id="IPR039512">
    <property type="entry name" value="RCHY1_zinc-ribbon"/>
</dbReference>
<dbReference type="GO" id="GO:0016567">
    <property type="term" value="P:protein ubiquitination"/>
    <property type="evidence" value="ECO:0007669"/>
    <property type="project" value="TreeGrafter"/>
</dbReference>
<accession>A0A507FGW5</accession>
<feature type="region of interest" description="Disordered" evidence="2">
    <location>
        <begin position="1"/>
        <end position="90"/>
    </location>
</feature>
<dbReference type="Proteomes" id="UP000320333">
    <property type="component" value="Unassembled WGS sequence"/>
</dbReference>
<dbReference type="PROSITE" id="PS51270">
    <property type="entry name" value="ZF_CTCHY"/>
    <property type="match status" value="1"/>
</dbReference>
<dbReference type="SUPFAM" id="SSF57850">
    <property type="entry name" value="RING/U-box"/>
    <property type="match status" value="1"/>
</dbReference>
<organism evidence="6 7">
    <name type="scientific">Chytriomyces confervae</name>
    <dbReference type="NCBI Taxonomy" id="246404"/>
    <lineage>
        <taxon>Eukaryota</taxon>
        <taxon>Fungi</taxon>
        <taxon>Fungi incertae sedis</taxon>
        <taxon>Chytridiomycota</taxon>
        <taxon>Chytridiomycota incertae sedis</taxon>
        <taxon>Chytridiomycetes</taxon>
        <taxon>Chytridiales</taxon>
        <taxon>Chytriomycetaceae</taxon>
        <taxon>Chytriomyces</taxon>
    </lineage>
</organism>
<dbReference type="PROSITE" id="PS51266">
    <property type="entry name" value="ZF_CHY"/>
    <property type="match status" value="1"/>
</dbReference>
<feature type="region of interest" description="Disordered" evidence="2">
    <location>
        <begin position="432"/>
        <end position="451"/>
    </location>
</feature>
<dbReference type="OrthoDB" id="411372at2759"/>
<feature type="compositionally biased region" description="Polar residues" evidence="2">
    <location>
        <begin position="510"/>
        <end position="525"/>
    </location>
</feature>
<feature type="domain" description="CHY-type" evidence="4">
    <location>
        <begin position="163"/>
        <end position="232"/>
    </location>
</feature>
<dbReference type="Pfam" id="PF13639">
    <property type="entry name" value="zf-RING_2"/>
    <property type="match status" value="1"/>
</dbReference>
<feature type="compositionally biased region" description="Acidic residues" evidence="2">
    <location>
        <begin position="53"/>
        <end position="71"/>
    </location>
</feature>
<dbReference type="InterPro" id="IPR037275">
    <property type="entry name" value="Znf_CTCHY_sf"/>
</dbReference>
<feature type="domain" description="CTCHY-type" evidence="5">
    <location>
        <begin position="234"/>
        <end position="300"/>
    </location>
</feature>
<dbReference type="PANTHER" id="PTHR21319:SF0">
    <property type="entry name" value="AND RING FINGER DOMAIN PROTEIN, PUTATIVE (AFU_ORTHOLOGUE AFUA_1G08900)-RELATED"/>
    <property type="match status" value="1"/>
</dbReference>
<keyword evidence="1" id="KW-0863">Zinc-finger</keyword>
<evidence type="ECO:0000259" key="5">
    <source>
        <dbReference type="PROSITE" id="PS51270"/>
    </source>
</evidence>
<evidence type="ECO:0008006" key="8">
    <source>
        <dbReference type="Google" id="ProtNLM"/>
    </source>
</evidence>
<protein>
    <recommendedName>
        <fullName evidence="8">RING-type domain-containing protein</fullName>
    </recommendedName>
</protein>
<evidence type="ECO:0000259" key="4">
    <source>
        <dbReference type="PROSITE" id="PS51266"/>
    </source>
</evidence>
<dbReference type="Pfam" id="PF14599">
    <property type="entry name" value="zinc_ribbon_6"/>
    <property type="match status" value="1"/>
</dbReference>
<dbReference type="CDD" id="cd16464">
    <property type="entry name" value="RING-H2_Pirh2-like"/>
    <property type="match status" value="1"/>
</dbReference>
<dbReference type="GO" id="GO:0008270">
    <property type="term" value="F:zinc ion binding"/>
    <property type="evidence" value="ECO:0007669"/>
    <property type="project" value="UniProtKB-KW"/>
</dbReference>
<keyword evidence="1" id="KW-0479">Metal-binding</keyword>
<sequence>MSSSNPSAPPTNINYHSGGGGGVLLSSLECPSERIANPSLLSTDSLSGSESDNALDEFDSDDAGSGEETDGSDVSAGDKKKEQEDAEQRQADLRRQIVAIQRDTTVNAQDKAKRIQELMTSQWSSRQRRASSRSVLASNRLEEKMTDFGTITAADQVISFHDKERTIIGCKHYQRSCKLQAHCCGKWYPCRFCHDEVSDHNIIRNLTVTMMCMYCRTVQPAGQDCINQACGKKVSKYYCKECKLWDNDPRKNIYHCYDCGICRIGKGLGQDYFHCKKCNVCMAISLKGKHKCIERNLESDCPICGEYMFTSTTTVIFMPCGHCIHYKCHQEYINTSYQCPTCFKSLANMTDYFRRIDAMLASHQMPPEYANSYTYVYCNDCEKKCYAKFHFLYHKCICCRGYNTKILQTLEVKDGTTLDTLNELIMPSVVSAGGPGPSGSEQPASENGDAVGDLLRSSSFHSIRHISSATPGFSTSNTSVLSASTQLSVLPGDASSFANMAAALVRRSSGSEMNGLPSRSHSVSSGVDAFLNPQ</sequence>
<feature type="region of interest" description="Disordered" evidence="2">
    <location>
        <begin position="510"/>
        <end position="534"/>
    </location>
</feature>
<name>A0A507FGW5_9FUNG</name>
<dbReference type="AlphaFoldDB" id="A0A507FGW5"/>
<feature type="compositionally biased region" description="Low complexity" evidence="2">
    <location>
        <begin position="432"/>
        <end position="446"/>
    </location>
</feature>
<feature type="compositionally biased region" description="Basic and acidic residues" evidence="2">
    <location>
        <begin position="76"/>
        <end position="90"/>
    </location>
</feature>
<dbReference type="Gene3D" id="2.20.28.10">
    <property type="match status" value="1"/>
</dbReference>
<dbReference type="GO" id="GO:0005634">
    <property type="term" value="C:nucleus"/>
    <property type="evidence" value="ECO:0007669"/>
    <property type="project" value="TreeGrafter"/>
</dbReference>
<feature type="compositionally biased region" description="Polar residues" evidence="2">
    <location>
        <begin position="1"/>
        <end position="15"/>
    </location>
</feature>
<evidence type="ECO:0000256" key="2">
    <source>
        <dbReference type="SAM" id="MobiDB-lite"/>
    </source>
</evidence>
<dbReference type="InterPro" id="IPR013083">
    <property type="entry name" value="Znf_RING/FYVE/PHD"/>
</dbReference>
<dbReference type="Gene3D" id="3.30.40.10">
    <property type="entry name" value="Zinc/RING finger domain, C3HC4 (zinc finger)"/>
    <property type="match status" value="1"/>
</dbReference>
<evidence type="ECO:0000259" key="3">
    <source>
        <dbReference type="PROSITE" id="PS50089"/>
    </source>
</evidence>
<dbReference type="SUPFAM" id="SSF161245">
    <property type="entry name" value="Zinc hairpin stack"/>
    <property type="match status" value="1"/>
</dbReference>
<dbReference type="InterPro" id="IPR017921">
    <property type="entry name" value="Znf_CTCHY"/>
</dbReference>
<dbReference type="PANTHER" id="PTHR21319">
    <property type="entry name" value="RING FINGER AND CHY ZINC FINGER DOMAIN-CONTAINING PROTEIN 1"/>
    <property type="match status" value="1"/>
</dbReference>
<evidence type="ECO:0000313" key="7">
    <source>
        <dbReference type="Proteomes" id="UP000320333"/>
    </source>
</evidence>
<dbReference type="InterPro" id="IPR001841">
    <property type="entry name" value="Znf_RING"/>
</dbReference>
<keyword evidence="7" id="KW-1185">Reference proteome</keyword>
<dbReference type="PROSITE" id="PS50089">
    <property type="entry name" value="ZF_RING_2"/>
    <property type="match status" value="1"/>
</dbReference>
<feature type="compositionally biased region" description="Polar residues" evidence="2">
    <location>
        <begin position="39"/>
        <end position="52"/>
    </location>
</feature>
<dbReference type="GO" id="GO:0006511">
    <property type="term" value="P:ubiquitin-dependent protein catabolic process"/>
    <property type="evidence" value="ECO:0007669"/>
    <property type="project" value="TreeGrafter"/>
</dbReference>
<dbReference type="STRING" id="246404.A0A507FGW5"/>
<comment type="caution">
    <text evidence="6">The sequence shown here is derived from an EMBL/GenBank/DDBJ whole genome shotgun (WGS) entry which is preliminary data.</text>
</comment>
<dbReference type="EMBL" id="QEAP01000102">
    <property type="protein sequence ID" value="TPX74920.1"/>
    <property type="molecule type" value="Genomic_DNA"/>
</dbReference>